<feature type="region of interest" description="Disordered" evidence="7">
    <location>
        <begin position="643"/>
        <end position="674"/>
    </location>
</feature>
<evidence type="ECO:0000259" key="8">
    <source>
        <dbReference type="PROSITE" id="PS50090"/>
    </source>
</evidence>
<comment type="subcellular location">
    <subcellularLocation>
        <location evidence="1">Nucleus</location>
    </subcellularLocation>
</comment>
<evidence type="ECO:0000256" key="6">
    <source>
        <dbReference type="ARBA" id="ARBA00023242"/>
    </source>
</evidence>
<dbReference type="PANTHER" id="PTHR45614">
    <property type="entry name" value="MYB PROTEIN-RELATED"/>
    <property type="match status" value="1"/>
</dbReference>
<feature type="compositionally biased region" description="Low complexity" evidence="7">
    <location>
        <begin position="146"/>
        <end position="165"/>
    </location>
</feature>
<dbReference type="AlphaFoldDB" id="A0ABD3Q8X0"/>
<evidence type="ECO:0000256" key="1">
    <source>
        <dbReference type="ARBA" id="ARBA00004123"/>
    </source>
</evidence>
<feature type="region of interest" description="Disordered" evidence="7">
    <location>
        <begin position="424"/>
        <end position="455"/>
    </location>
</feature>
<evidence type="ECO:0000313" key="11">
    <source>
        <dbReference type="Proteomes" id="UP001516023"/>
    </source>
</evidence>
<dbReference type="Proteomes" id="UP001516023">
    <property type="component" value="Unassembled WGS sequence"/>
</dbReference>
<feature type="compositionally biased region" description="Polar residues" evidence="7">
    <location>
        <begin position="183"/>
        <end position="199"/>
    </location>
</feature>
<evidence type="ECO:0000259" key="9">
    <source>
        <dbReference type="PROSITE" id="PS51294"/>
    </source>
</evidence>
<feature type="compositionally biased region" description="Pro residues" evidence="7">
    <location>
        <begin position="99"/>
        <end position="117"/>
    </location>
</feature>
<dbReference type="FunFam" id="1.10.10.60:FF:000016">
    <property type="entry name" value="Transcriptional activator Myb isoform A"/>
    <property type="match status" value="1"/>
</dbReference>
<evidence type="ECO:0000313" key="10">
    <source>
        <dbReference type="EMBL" id="KAL3796126.1"/>
    </source>
</evidence>
<feature type="compositionally biased region" description="Gly residues" evidence="7">
    <location>
        <begin position="443"/>
        <end position="454"/>
    </location>
</feature>
<accession>A0ABD3Q8X0</accession>
<feature type="compositionally biased region" description="Pro residues" evidence="7">
    <location>
        <begin position="326"/>
        <end position="340"/>
    </location>
</feature>
<evidence type="ECO:0000256" key="7">
    <source>
        <dbReference type="SAM" id="MobiDB-lite"/>
    </source>
</evidence>
<feature type="compositionally biased region" description="Low complexity" evidence="7">
    <location>
        <begin position="225"/>
        <end position="234"/>
    </location>
</feature>
<dbReference type="InterPro" id="IPR009057">
    <property type="entry name" value="Homeodomain-like_sf"/>
</dbReference>
<dbReference type="Gene3D" id="1.10.10.60">
    <property type="entry name" value="Homeodomain-like"/>
    <property type="match status" value="3"/>
</dbReference>
<evidence type="ECO:0000256" key="3">
    <source>
        <dbReference type="ARBA" id="ARBA00023015"/>
    </source>
</evidence>
<feature type="domain" description="HTH myb-type" evidence="9">
    <location>
        <begin position="500"/>
        <end position="555"/>
    </location>
</feature>
<dbReference type="FunFam" id="1.10.10.60:FF:000010">
    <property type="entry name" value="Transcriptional activator Myb isoform A"/>
    <property type="match status" value="1"/>
</dbReference>
<feature type="compositionally biased region" description="Basic and acidic residues" evidence="7">
    <location>
        <begin position="869"/>
        <end position="885"/>
    </location>
</feature>
<feature type="domain" description="HTH myb-type" evidence="9">
    <location>
        <begin position="455"/>
        <end position="499"/>
    </location>
</feature>
<feature type="domain" description="Myb-like" evidence="8">
    <location>
        <begin position="552"/>
        <end position="602"/>
    </location>
</feature>
<dbReference type="PROSITE" id="PS50090">
    <property type="entry name" value="MYB_LIKE"/>
    <property type="match status" value="3"/>
</dbReference>
<feature type="compositionally biased region" description="Polar residues" evidence="7">
    <location>
        <begin position="10"/>
        <end position="19"/>
    </location>
</feature>
<dbReference type="EMBL" id="JABMIG020000065">
    <property type="protein sequence ID" value="KAL3796126.1"/>
    <property type="molecule type" value="Genomic_DNA"/>
</dbReference>
<keyword evidence="4" id="KW-0238">DNA-binding</keyword>
<dbReference type="InterPro" id="IPR017930">
    <property type="entry name" value="Myb_dom"/>
</dbReference>
<dbReference type="SUPFAM" id="SSF46689">
    <property type="entry name" value="Homeodomain-like"/>
    <property type="match status" value="2"/>
</dbReference>
<feature type="domain" description="Myb-like" evidence="8">
    <location>
        <begin position="500"/>
        <end position="551"/>
    </location>
</feature>
<feature type="compositionally biased region" description="Basic and acidic residues" evidence="7">
    <location>
        <begin position="166"/>
        <end position="182"/>
    </location>
</feature>
<feature type="domain" description="Myb-like" evidence="8">
    <location>
        <begin position="455"/>
        <end position="499"/>
    </location>
</feature>
<evidence type="ECO:0000256" key="2">
    <source>
        <dbReference type="ARBA" id="ARBA00022737"/>
    </source>
</evidence>
<dbReference type="GO" id="GO:0005634">
    <property type="term" value="C:nucleus"/>
    <property type="evidence" value="ECO:0007669"/>
    <property type="project" value="UniProtKB-SubCell"/>
</dbReference>
<reference evidence="10 11" key="1">
    <citation type="journal article" date="2020" name="G3 (Bethesda)">
        <title>Improved Reference Genome for Cyclotella cryptica CCMP332, a Model for Cell Wall Morphogenesis, Salinity Adaptation, and Lipid Production in Diatoms (Bacillariophyta).</title>
        <authorList>
            <person name="Roberts W.R."/>
            <person name="Downey K.M."/>
            <person name="Ruck E.C."/>
            <person name="Traller J.C."/>
            <person name="Alverson A.J."/>
        </authorList>
    </citation>
    <scope>NUCLEOTIDE SEQUENCE [LARGE SCALE GENOMIC DNA]</scope>
    <source>
        <strain evidence="10 11">CCMP332</strain>
    </source>
</reference>
<evidence type="ECO:0000256" key="5">
    <source>
        <dbReference type="ARBA" id="ARBA00023163"/>
    </source>
</evidence>
<feature type="compositionally biased region" description="Pro residues" evidence="7">
    <location>
        <begin position="34"/>
        <end position="48"/>
    </location>
</feature>
<keyword evidence="5" id="KW-0804">Transcription</keyword>
<comment type="caution">
    <text evidence="10">The sequence shown here is derived from an EMBL/GenBank/DDBJ whole genome shotgun (WGS) entry which is preliminary data.</text>
</comment>
<feature type="region of interest" description="Disordered" evidence="7">
    <location>
        <begin position="864"/>
        <end position="885"/>
    </location>
</feature>
<gene>
    <name evidence="10" type="ORF">HJC23_000629</name>
</gene>
<keyword evidence="11" id="KW-1185">Reference proteome</keyword>
<dbReference type="PROSITE" id="PS51294">
    <property type="entry name" value="HTH_MYB"/>
    <property type="match status" value="3"/>
</dbReference>
<feature type="compositionally biased region" description="Basic and acidic residues" evidence="7">
    <location>
        <begin position="643"/>
        <end position="654"/>
    </location>
</feature>
<organism evidence="10 11">
    <name type="scientific">Cyclotella cryptica</name>
    <dbReference type="NCBI Taxonomy" id="29204"/>
    <lineage>
        <taxon>Eukaryota</taxon>
        <taxon>Sar</taxon>
        <taxon>Stramenopiles</taxon>
        <taxon>Ochrophyta</taxon>
        <taxon>Bacillariophyta</taxon>
        <taxon>Coscinodiscophyceae</taxon>
        <taxon>Thalassiosirophycidae</taxon>
        <taxon>Stephanodiscales</taxon>
        <taxon>Stephanodiscaceae</taxon>
        <taxon>Cyclotella</taxon>
    </lineage>
</organism>
<evidence type="ECO:0000256" key="4">
    <source>
        <dbReference type="ARBA" id="ARBA00023125"/>
    </source>
</evidence>
<feature type="domain" description="HTH myb-type" evidence="9">
    <location>
        <begin position="557"/>
        <end position="606"/>
    </location>
</feature>
<dbReference type="Pfam" id="PF00249">
    <property type="entry name" value="Myb_DNA-binding"/>
    <property type="match status" value="3"/>
</dbReference>
<protein>
    <submittedName>
        <fullName evidence="10">Uncharacterized protein</fullName>
    </submittedName>
</protein>
<proteinExistence type="predicted"/>
<keyword evidence="3" id="KW-0805">Transcription regulation</keyword>
<dbReference type="InterPro" id="IPR050560">
    <property type="entry name" value="MYB_TF"/>
</dbReference>
<keyword evidence="2" id="KW-0677">Repeat</keyword>
<name>A0ABD3Q8X0_9STRA</name>
<keyword evidence="6" id="KW-0539">Nucleus</keyword>
<dbReference type="GO" id="GO:0003677">
    <property type="term" value="F:DNA binding"/>
    <property type="evidence" value="ECO:0007669"/>
    <property type="project" value="UniProtKB-KW"/>
</dbReference>
<dbReference type="InterPro" id="IPR001005">
    <property type="entry name" value="SANT/Myb"/>
</dbReference>
<feature type="region of interest" description="Disordered" evidence="7">
    <location>
        <begin position="1"/>
        <end position="340"/>
    </location>
</feature>
<feature type="compositionally biased region" description="Low complexity" evidence="7">
    <location>
        <begin position="82"/>
        <end position="98"/>
    </location>
</feature>
<sequence>MQRPMKKTYESCTAPTNNGAPPPQSSDPTTTQPHPAPAMPRPPPAPNHPPKKSAPPVIYRGQYGVPMMHQGHPNLHHHLPHGHPNSAPYTNYPYYTHHPQPPPGLAYPQAPPRPPMPNGMYPPQAYSNHPHQRAYHYPTVNGAKPNSNTNAANAAAAVNAAVSTNKNKDENKDERKPGDASNKEGSTTSKPNSADNATQQPPPAKSERDNPKLAVHSPSSSLVYKTPTKTSTTVPKPPMKAPTKPSSEKESVVDAAAKAAEAAHKASQGASKGMAKENVQPLNVQAPPTKDAPTNHAGNGSVPPPPPVKTSSTTTFQTAHHATSKNPPPKPSNPVHVPPVPYPPPSYPNYAGYPMPPHPGTMPHMAHHPYPPHYVVPNGPAKRPPLQTVKPAVASTASATSVQAKAAPAGSDTAVVHASVSSSNVTASMGPPTSCGSAKSGTGAPGSGKKGGGMKWCSEEDEALRRAVEENGAKNWKTIAKHLPGRTEVQCLHRWQKVLKPSLVKGPWTAEEDRTVEEHVQMYGACKWSKIADALPGRIGKQCRERWHNHLNPDISKKAWSVEEDRTILEFHMTVGNRWSEIAKLLPGRTDNAIKNHWNSSMKRKIERYLGNGNDDNIRYLDDGRFDFNGDVEGVLTAVRELDKSSAKKGEKSSSKKSSGAMTPRDGCYNNSYVNKNSTSRNLFDERFSKTPRGTHVQRPEVTDSFADNIFASPDPRLETEKKPPVQPDKTLVELRSAFTTRRTSILETPRVTKVPARSPTFTNNSILKTPAGPFDMRGFTPLSTNDKTNFADMFADGLFSPTGPLGNDFVMEGDGVKTPNAKEHPQMCIANVCFGDTPSIFDKKQRNVAISPIRSTEEIAKKRKRRHLFDDSHKKRKSGKDDGFAHGLVTPSLSVSSNTTVTTLPLTVCSSASSVRTSLTLEELGKVRLLQLGSSASQADINRSATETPFECSGVEPKHITQETPNDASPPFSPPPNFDKVDGSVLRSTKKMDACTPAEKFWSSVGGMDNFTPFRVTEEDGGDASLMSPTSNSKFFQKLINDDKGSATKTPLISSAMFNSDLSVERKDSWTLSL</sequence>
<dbReference type="SMART" id="SM00717">
    <property type="entry name" value="SANT"/>
    <property type="match status" value="3"/>
</dbReference>
<dbReference type="CDD" id="cd00167">
    <property type="entry name" value="SANT"/>
    <property type="match status" value="3"/>
</dbReference>
<dbReference type="PANTHER" id="PTHR45614:SF232">
    <property type="entry name" value="TRANSCRIPTION FACTOR MYB3R-2"/>
    <property type="match status" value="1"/>
</dbReference>